<comment type="caution">
    <text evidence="1">The sequence shown here is derived from an EMBL/GenBank/DDBJ whole genome shotgun (WGS) entry which is preliminary data.</text>
</comment>
<proteinExistence type="predicted"/>
<reference evidence="1 2" key="1">
    <citation type="submission" date="2024-03" db="EMBL/GenBank/DDBJ databases">
        <title>Aureococcus anophagefferens CCMP1851 and Kratosvirus quantuckense: Draft genome of a second virus-susceptible host strain in the model system.</title>
        <authorList>
            <person name="Chase E."/>
            <person name="Truchon A.R."/>
            <person name="Schepens W."/>
            <person name="Wilhelm S.W."/>
        </authorList>
    </citation>
    <scope>NUCLEOTIDE SEQUENCE [LARGE SCALE GENOMIC DNA]</scope>
    <source>
        <strain evidence="1 2">CCMP1851</strain>
    </source>
</reference>
<gene>
    <name evidence="1" type="ORF">SO694_00058121</name>
</gene>
<dbReference type="Pfam" id="PF05721">
    <property type="entry name" value="PhyH"/>
    <property type="match status" value="1"/>
</dbReference>
<name>A0ABR1FZ56_AURAN</name>
<keyword evidence="2" id="KW-1185">Reference proteome</keyword>
<dbReference type="SUPFAM" id="SSF51197">
    <property type="entry name" value="Clavaminate synthase-like"/>
    <property type="match status" value="1"/>
</dbReference>
<evidence type="ECO:0008006" key="3">
    <source>
        <dbReference type="Google" id="ProtNLM"/>
    </source>
</evidence>
<dbReference type="Gene3D" id="2.60.120.620">
    <property type="entry name" value="q2cbj1_9rhob like domain"/>
    <property type="match status" value="1"/>
</dbReference>
<sequence>MRLALLVASTTATSWLDLYESRGYFVLPNVIRAERVAEMSNRVLDHLKRTGETHKYMMNGKKLGGWFIPGIERLPGLLEFEHEIARDERLAKLLTAILGDDFYLLERSEIYVSRVGNWHADDLYGAFDLYATGLSFVDDTWCPASGAARLPPMAKPNVRDRAPPTTDAAICAAGREFGFGKGTTFWADDRGETRRVTTVALYLEDHAFDDGGLSIAPYTHDNATRHAEVLARLDPYHADHRPESETPYDQIRSRPGDAVVFDSRLIHRGAREAYADHARDLARDRRTVVSFSFGRKNGVSEAFSRGMRFRTDMLVNGTICAADGREREHGDPDFGSACAFRAVRRDLRDRPMRGYPDGEPWLATRRTLARRRAHHHPAGDY</sequence>
<dbReference type="EMBL" id="JBBJCI010000201">
    <property type="protein sequence ID" value="KAK7241464.1"/>
    <property type="molecule type" value="Genomic_DNA"/>
</dbReference>
<dbReference type="Proteomes" id="UP001363151">
    <property type="component" value="Unassembled WGS sequence"/>
</dbReference>
<protein>
    <recommendedName>
        <fullName evidence="3">Phytanoyl-CoA dioxygenase</fullName>
    </recommendedName>
</protein>
<accession>A0ABR1FZ56</accession>
<evidence type="ECO:0000313" key="2">
    <source>
        <dbReference type="Proteomes" id="UP001363151"/>
    </source>
</evidence>
<dbReference type="InterPro" id="IPR008775">
    <property type="entry name" value="Phytyl_CoA_dOase-like"/>
</dbReference>
<organism evidence="1 2">
    <name type="scientific">Aureococcus anophagefferens</name>
    <name type="common">Harmful bloom alga</name>
    <dbReference type="NCBI Taxonomy" id="44056"/>
    <lineage>
        <taxon>Eukaryota</taxon>
        <taxon>Sar</taxon>
        <taxon>Stramenopiles</taxon>
        <taxon>Ochrophyta</taxon>
        <taxon>Pelagophyceae</taxon>
        <taxon>Pelagomonadales</taxon>
        <taxon>Pelagomonadaceae</taxon>
        <taxon>Aureococcus</taxon>
    </lineage>
</organism>
<evidence type="ECO:0000313" key="1">
    <source>
        <dbReference type="EMBL" id="KAK7241464.1"/>
    </source>
</evidence>